<dbReference type="InterPro" id="IPR050411">
    <property type="entry name" value="AlphaKG_dependent_hydroxylases"/>
</dbReference>
<dbReference type="OrthoDB" id="581608at2"/>
<organism evidence="7 8">
    <name type="scientific">Streptomyces subrutilus</name>
    <dbReference type="NCBI Taxonomy" id="36818"/>
    <lineage>
        <taxon>Bacteria</taxon>
        <taxon>Bacillati</taxon>
        <taxon>Actinomycetota</taxon>
        <taxon>Actinomycetes</taxon>
        <taxon>Kitasatosporales</taxon>
        <taxon>Streptomycetaceae</taxon>
        <taxon>Streptomyces</taxon>
    </lineage>
</organism>
<evidence type="ECO:0000313" key="6">
    <source>
        <dbReference type="EMBL" id="GGZ89160.1"/>
    </source>
</evidence>
<gene>
    <name evidence="7" type="ORF">CP968_30915</name>
    <name evidence="6" type="ORF">GCM10010371_56410</name>
</gene>
<dbReference type="PANTHER" id="PTHR10696:SF56">
    <property type="entry name" value="TAUD_TFDA-LIKE DOMAIN-CONTAINING PROTEIN"/>
    <property type="match status" value="1"/>
</dbReference>
<evidence type="ECO:0000259" key="5">
    <source>
        <dbReference type="Pfam" id="PF02668"/>
    </source>
</evidence>
<dbReference type="KEGG" id="ssub:CP968_30915"/>
<dbReference type="GO" id="GO:0017000">
    <property type="term" value="P:antibiotic biosynthetic process"/>
    <property type="evidence" value="ECO:0007669"/>
    <property type="project" value="UniProtKB-KW"/>
</dbReference>
<dbReference type="Pfam" id="PF02668">
    <property type="entry name" value="TauD"/>
    <property type="match status" value="1"/>
</dbReference>
<keyword evidence="2" id="KW-0560">Oxidoreductase</keyword>
<dbReference type="PANTHER" id="PTHR10696">
    <property type="entry name" value="GAMMA-BUTYROBETAINE HYDROXYLASE-RELATED"/>
    <property type="match status" value="1"/>
</dbReference>
<dbReference type="EMBL" id="BMVX01000027">
    <property type="protein sequence ID" value="GGZ89160.1"/>
    <property type="molecule type" value="Genomic_DNA"/>
</dbReference>
<evidence type="ECO:0000256" key="3">
    <source>
        <dbReference type="ARBA" id="ARBA00023004"/>
    </source>
</evidence>
<comment type="cofactor">
    <cofactor evidence="1">
        <name>Fe(2+)</name>
        <dbReference type="ChEBI" id="CHEBI:29033"/>
    </cofactor>
</comment>
<dbReference type="GO" id="GO:0016491">
    <property type="term" value="F:oxidoreductase activity"/>
    <property type="evidence" value="ECO:0007669"/>
    <property type="project" value="UniProtKB-KW"/>
</dbReference>
<dbReference type="Proteomes" id="UP000326831">
    <property type="component" value="Chromosome"/>
</dbReference>
<evidence type="ECO:0000256" key="2">
    <source>
        <dbReference type="ARBA" id="ARBA00023002"/>
    </source>
</evidence>
<evidence type="ECO:0000313" key="8">
    <source>
        <dbReference type="Proteomes" id="UP000326831"/>
    </source>
</evidence>
<name>A0A5P2USG1_9ACTN</name>
<protein>
    <recommendedName>
        <fullName evidence="5">TauD/TfdA-like domain-containing protein</fullName>
    </recommendedName>
</protein>
<evidence type="ECO:0000256" key="4">
    <source>
        <dbReference type="ARBA" id="ARBA00023194"/>
    </source>
</evidence>
<evidence type="ECO:0000313" key="7">
    <source>
        <dbReference type="EMBL" id="QEU82098.1"/>
    </source>
</evidence>
<keyword evidence="8" id="KW-1185">Reference proteome</keyword>
<dbReference type="InterPro" id="IPR042098">
    <property type="entry name" value="TauD-like_sf"/>
</dbReference>
<dbReference type="SUPFAM" id="SSF51197">
    <property type="entry name" value="Clavaminate synthase-like"/>
    <property type="match status" value="1"/>
</dbReference>
<reference evidence="7 8" key="2">
    <citation type="submission" date="2017-09" db="EMBL/GenBank/DDBJ databases">
        <authorList>
            <person name="Lee N."/>
            <person name="Cho B.-K."/>
        </authorList>
    </citation>
    <scope>NUCLEOTIDE SEQUENCE [LARGE SCALE GENOMIC DNA]</scope>
    <source>
        <strain evidence="7 8">ATCC 27467</strain>
    </source>
</reference>
<accession>A0A5P2USG1</accession>
<proteinExistence type="predicted"/>
<dbReference type="RefSeq" id="WP_150521101.1">
    <property type="nucleotide sequence ID" value="NZ_BMVX01000027.1"/>
</dbReference>
<dbReference type="Proteomes" id="UP000634660">
    <property type="component" value="Unassembled WGS sequence"/>
</dbReference>
<evidence type="ECO:0000256" key="1">
    <source>
        <dbReference type="ARBA" id="ARBA00001954"/>
    </source>
</evidence>
<sequence length="246" mass="28186">MAHSPISILSRVDFNGHPLTEELLSRTFQQLMDEHGYVLLCNVPEEFDPVRFCRALGTFVPNYTGAVVGDVRPEPGMDDVYHAGNTRPLTPHSEGYDFAFTPPRYIALWCITPASGPGGETTLMDTRPLVGALTDVERKQLLETDYAWKTTEGVQRLGLDLKTRHPILEDRDGRDIVRFSCNNLIRDDDDFAAELQSRWHAAFDRDHVAVEYHERDMLVWDNWRLLHARNAFSDRSRHLRRIQIAG</sequence>
<dbReference type="EMBL" id="CP023701">
    <property type="protein sequence ID" value="QEU82098.1"/>
    <property type="molecule type" value="Genomic_DNA"/>
</dbReference>
<reference evidence="6" key="1">
    <citation type="journal article" date="2014" name="Int. J. Syst. Evol. Microbiol.">
        <title>Complete genome sequence of Corynebacterium casei LMG S-19264T (=DSM 44701T), isolated from a smear-ripened cheese.</title>
        <authorList>
            <consortium name="US DOE Joint Genome Institute (JGI-PGF)"/>
            <person name="Walter F."/>
            <person name="Albersmeier A."/>
            <person name="Kalinowski J."/>
            <person name="Ruckert C."/>
        </authorList>
    </citation>
    <scope>NUCLEOTIDE SEQUENCE</scope>
    <source>
        <strain evidence="6">JCM 4834</strain>
    </source>
</reference>
<dbReference type="Gene3D" id="3.60.130.10">
    <property type="entry name" value="Clavaminate synthase-like"/>
    <property type="match status" value="1"/>
</dbReference>
<dbReference type="AlphaFoldDB" id="A0A5P2USG1"/>
<dbReference type="InterPro" id="IPR003819">
    <property type="entry name" value="TauD/TfdA-like"/>
</dbReference>
<keyword evidence="4" id="KW-0045">Antibiotic biosynthesis</keyword>
<keyword evidence="3" id="KW-0408">Iron</keyword>
<reference evidence="6" key="3">
    <citation type="submission" date="2020-09" db="EMBL/GenBank/DDBJ databases">
        <authorList>
            <person name="Sun Q."/>
            <person name="Ohkuma M."/>
        </authorList>
    </citation>
    <scope>NUCLEOTIDE SEQUENCE</scope>
    <source>
        <strain evidence="6">JCM 4834</strain>
    </source>
</reference>
<feature type="domain" description="TauD/TfdA-like" evidence="5">
    <location>
        <begin position="15"/>
        <end position="242"/>
    </location>
</feature>